<dbReference type="AlphaFoldDB" id="E3MGH6"/>
<dbReference type="InterPro" id="IPR006652">
    <property type="entry name" value="Kelch_1"/>
</dbReference>
<dbReference type="FunFam" id="3.30.710.10:FF:000001">
    <property type="entry name" value="Kelch-like family member 20"/>
    <property type="match status" value="1"/>
</dbReference>
<dbReference type="InterPro" id="IPR000210">
    <property type="entry name" value="BTB/POZ_dom"/>
</dbReference>
<comment type="pathway">
    <text evidence="1">Protein modification; protein ubiquitination.</text>
</comment>
<keyword evidence="2" id="KW-0880">Kelch repeat</keyword>
<dbReference type="PIRSF" id="PIRSF037037">
    <property type="entry name" value="Kelch-like_protein_gigaxonin"/>
    <property type="match status" value="1"/>
</dbReference>
<dbReference type="Pfam" id="PF01344">
    <property type="entry name" value="Kelch_1"/>
    <property type="match status" value="6"/>
</dbReference>
<dbReference type="InterPro" id="IPR017096">
    <property type="entry name" value="BTB-kelch_protein"/>
</dbReference>
<name>E3MGH6_CAERE</name>
<accession>E3MGH6</accession>
<feature type="region of interest" description="Disordered" evidence="6">
    <location>
        <begin position="1"/>
        <end position="24"/>
    </location>
</feature>
<keyword evidence="4" id="KW-0833">Ubl conjugation pathway</keyword>
<gene>
    <name evidence="8" type="ORF">CRE_23925</name>
</gene>
<proteinExistence type="predicted"/>
<evidence type="ECO:0000256" key="3">
    <source>
        <dbReference type="ARBA" id="ARBA00022737"/>
    </source>
</evidence>
<protein>
    <recommendedName>
        <fullName evidence="7">BTB domain-containing protein</fullName>
    </recommendedName>
</protein>
<dbReference type="Proteomes" id="UP000008281">
    <property type="component" value="Unassembled WGS sequence"/>
</dbReference>
<dbReference type="OrthoDB" id="5856479at2759"/>
<dbReference type="PANTHER" id="PTHR24412:SF451">
    <property type="entry name" value="KELCH-LIKE PROTEIN 20"/>
    <property type="match status" value="1"/>
</dbReference>
<reference evidence="8" key="1">
    <citation type="submission" date="2007-07" db="EMBL/GenBank/DDBJ databases">
        <title>PCAP assembly of the Caenorhabditis remanei genome.</title>
        <authorList>
            <consortium name="The Caenorhabditis remanei Sequencing Consortium"/>
            <person name="Wilson R.K."/>
        </authorList>
    </citation>
    <scope>NUCLEOTIDE SEQUENCE [LARGE SCALE GENOMIC DNA]</scope>
    <source>
        <strain evidence="8">PB4641</strain>
    </source>
</reference>
<dbReference type="SUPFAM" id="SSF54695">
    <property type="entry name" value="POZ domain"/>
    <property type="match status" value="1"/>
</dbReference>
<dbReference type="PANTHER" id="PTHR24412">
    <property type="entry name" value="KELCH PROTEIN"/>
    <property type="match status" value="1"/>
</dbReference>
<dbReference type="SMART" id="SM00225">
    <property type="entry name" value="BTB"/>
    <property type="match status" value="1"/>
</dbReference>
<sequence length="611" mass="67775">MREGRADSNDISNRPSTSQEPAEMFDIKKSPNKYKNIHFGNTVLQQLGNLRNQDVLCDVTLVCGWKRVNAHRVVLSSCSSYFLSMFTSQMSECYMKEIPMEEIEPPTLEALVEFCYTGSISIDDSNVQDILPAAGLLQLHEVQSACCEYLKRQLDPSNCLGIRAFADTHSCKELLSSADEFALKNFSSVIGKEEFLLLTVESLTTIIRSDKLNAASEELVFSAVIQWVRHDIPKRKCHLSMLFQLLSHVRLPLCTPKFLVSVVSEEILVKSDPASRDLVDEAKNYLLLPVERPNMQGPRTKPRKPLQVAEMMYAVGGWCSGDAIASIERIDPIKGGTTWKCVAPMGKRRCGVGVAVLENLLYAVGGHDGQSYLNSIERYDPMTNQWSSDVAPTATCRTSVGVAAFNGSLYAVGGQDGESCLDVVERYDPRKNEWTKIASMGSRRLGVSVSVLNGCLYAVGGSNGPSPLNTVERYDPRVGKWEEVRPMLTRRKHLGTAVYDGHIYAVGGRDTTTELNTVERYSAERDEWQPVVAMSCRRSGVGVAVVGDKLYSVGGFDGQTYLKSVEVFDKESNRWRTHSQMTYRRLGGGVGVVRMTDIPTHGMDASTKRRD</sequence>
<dbReference type="InterPro" id="IPR011333">
    <property type="entry name" value="SKP1/BTB/POZ_sf"/>
</dbReference>
<evidence type="ECO:0000313" key="9">
    <source>
        <dbReference type="Proteomes" id="UP000008281"/>
    </source>
</evidence>
<keyword evidence="5" id="KW-0009">Actin-binding</keyword>
<dbReference type="OMA" id="CAVFNNL"/>
<dbReference type="FunFam" id="1.25.40.420:FF:000001">
    <property type="entry name" value="Kelch-like family member 12"/>
    <property type="match status" value="1"/>
</dbReference>
<organism evidence="9">
    <name type="scientific">Caenorhabditis remanei</name>
    <name type="common">Caenorhabditis vulgaris</name>
    <dbReference type="NCBI Taxonomy" id="31234"/>
    <lineage>
        <taxon>Eukaryota</taxon>
        <taxon>Metazoa</taxon>
        <taxon>Ecdysozoa</taxon>
        <taxon>Nematoda</taxon>
        <taxon>Chromadorea</taxon>
        <taxon>Rhabditida</taxon>
        <taxon>Rhabditina</taxon>
        <taxon>Rhabditomorpha</taxon>
        <taxon>Rhabditoidea</taxon>
        <taxon>Rhabditidae</taxon>
        <taxon>Peloderinae</taxon>
        <taxon>Caenorhabditis</taxon>
    </lineage>
</organism>
<evidence type="ECO:0000259" key="7">
    <source>
        <dbReference type="PROSITE" id="PS50097"/>
    </source>
</evidence>
<dbReference type="InParanoid" id="E3MGH6"/>
<dbReference type="SMART" id="SM00612">
    <property type="entry name" value="Kelch"/>
    <property type="match status" value="6"/>
</dbReference>
<dbReference type="InterPro" id="IPR015915">
    <property type="entry name" value="Kelch-typ_b-propeller"/>
</dbReference>
<dbReference type="PROSITE" id="PS50097">
    <property type="entry name" value="BTB"/>
    <property type="match status" value="1"/>
</dbReference>
<dbReference type="FunCoup" id="E3MGH6">
    <property type="interactions" value="2588"/>
</dbReference>
<dbReference type="Gene3D" id="1.25.40.420">
    <property type="match status" value="1"/>
</dbReference>
<dbReference type="eggNOG" id="KOG4441">
    <property type="taxonomic scope" value="Eukaryota"/>
</dbReference>
<evidence type="ECO:0000256" key="2">
    <source>
        <dbReference type="ARBA" id="ARBA00022441"/>
    </source>
</evidence>
<dbReference type="EMBL" id="DS268443">
    <property type="protein sequence ID" value="EFP01490.1"/>
    <property type="molecule type" value="Genomic_DNA"/>
</dbReference>
<evidence type="ECO:0000256" key="6">
    <source>
        <dbReference type="SAM" id="MobiDB-lite"/>
    </source>
</evidence>
<dbReference type="STRING" id="31234.E3MGH6"/>
<evidence type="ECO:0000313" key="8">
    <source>
        <dbReference type="EMBL" id="EFP01490.1"/>
    </source>
</evidence>
<dbReference type="HOGENOM" id="CLU_004253_14_2_1"/>
<dbReference type="Gene3D" id="2.120.10.80">
    <property type="entry name" value="Kelch-type beta propeller"/>
    <property type="match status" value="1"/>
</dbReference>
<keyword evidence="9" id="KW-1185">Reference proteome</keyword>
<dbReference type="GO" id="GO:0003779">
    <property type="term" value="F:actin binding"/>
    <property type="evidence" value="ECO:0007669"/>
    <property type="project" value="UniProtKB-KW"/>
</dbReference>
<dbReference type="Gene3D" id="3.30.710.10">
    <property type="entry name" value="Potassium Channel Kv1.1, Chain A"/>
    <property type="match status" value="1"/>
</dbReference>
<dbReference type="SMART" id="SM00875">
    <property type="entry name" value="BACK"/>
    <property type="match status" value="1"/>
</dbReference>
<evidence type="ECO:0000256" key="1">
    <source>
        <dbReference type="ARBA" id="ARBA00004906"/>
    </source>
</evidence>
<evidence type="ECO:0000256" key="5">
    <source>
        <dbReference type="ARBA" id="ARBA00023203"/>
    </source>
</evidence>
<keyword evidence="3" id="KW-0677">Repeat</keyword>
<feature type="domain" description="BTB" evidence="7">
    <location>
        <begin position="57"/>
        <end position="124"/>
    </location>
</feature>
<dbReference type="Pfam" id="PF00651">
    <property type="entry name" value="BTB"/>
    <property type="match status" value="1"/>
</dbReference>
<dbReference type="Pfam" id="PF07707">
    <property type="entry name" value="BACK"/>
    <property type="match status" value="1"/>
</dbReference>
<feature type="compositionally biased region" description="Polar residues" evidence="6">
    <location>
        <begin position="9"/>
        <end position="20"/>
    </location>
</feature>
<dbReference type="SUPFAM" id="SSF117281">
    <property type="entry name" value="Kelch motif"/>
    <property type="match status" value="2"/>
</dbReference>
<dbReference type="InterPro" id="IPR011705">
    <property type="entry name" value="BACK"/>
</dbReference>
<evidence type="ECO:0000256" key="4">
    <source>
        <dbReference type="ARBA" id="ARBA00022786"/>
    </source>
</evidence>